<dbReference type="GO" id="GO:0005886">
    <property type="term" value="C:plasma membrane"/>
    <property type="evidence" value="ECO:0007669"/>
    <property type="project" value="UniProtKB-SubCell"/>
</dbReference>
<dbReference type="PANTHER" id="PTHR30250:SF10">
    <property type="entry name" value="LIPOPOLYSACCHARIDE BIOSYNTHESIS PROTEIN WZXC"/>
    <property type="match status" value="1"/>
</dbReference>
<keyword evidence="3" id="KW-1003">Cell membrane</keyword>
<evidence type="ECO:0000256" key="2">
    <source>
        <dbReference type="ARBA" id="ARBA00007430"/>
    </source>
</evidence>
<comment type="caution">
    <text evidence="8">The sequence shown here is derived from an EMBL/GenBank/DDBJ whole genome shotgun (WGS) entry which is preliminary data.</text>
</comment>
<dbReference type="CDD" id="cd13127">
    <property type="entry name" value="MATE_tuaB_like"/>
    <property type="match status" value="1"/>
</dbReference>
<feature type="transmembrane region" description="Helical" evidence="7">
    <location>
        <begin position="418"/>
        <end position="440"/>
    </location>
</feature>
<evidence type="ECO:0000256" key="4">
    <source>
        <dbReference type="ARBA" id="ARBA00022692"/>
    </source>
</evidence>
<accession>A0A1J5RS89</accession>
<feature type="transmembrane region" description="Helical" evidence="7">
    <location>
        <begin position="20"/>
        <end position="41"/>
    </location>
</feature>
<evidence type="ECO:0000313" key="8">
    <source>
        <dbReference type="EMBL" id="OIQ94847.1"/>
    </source>
</evidence>
<evidence type="ECO:0000256" key="3">
    <source>
        <dbReference type="ARBA" id="ARBA00022475"/>
    </source>
</evidence>
<feature type="transmembrane region" description="Helical" evidence="7">
    <location>
        <begin position="177"/>
        <end position="196"/>
    </location>
</feature>
<dbReference type="PANTHER" id="PTHR30250">
    <property type="entry name" value="PST FAMILY PREDICTED COLANIC ACID TRANSPORTER"/>
    <property type="match status" value="1"/>
</dbReference>
<keyword evidence="5 7" id="KW-1133">Transmembrane helix</keyword>
<feature type="transmembrane region" description="Helical" evidence="7">
    <location>
        <begin position="150"/>
        <end position="171"/>
    </location>
</feature>
<comment type="similarity">
    <text evidence="2">Belongs to the polysaccharide synthase family.</text>
</comment>
<sequence>MSEPTTGIKEKAFSAVRWTAVSAATGAIVQLLQVMVLTRILTPADYGVMAIVAAVLTFPWVINGTGLNSAFIYRRHVTEGERSSLFWAGVIFAVLLGGVVLALAPLIAWAYGDPRLFPLLALSSATFLVSGVGAQFRMNAEKNLRFKPMAIIETAAAAVSMMVAVLTAMAGAGPYTLVWASLSGAVVNSGLSWFYLSADWKPSWHISWRELQPYVHFGLAAVSSAIISNVNRSLDVIVLGRFVPASSLGLYSVPRNFMQQLQTFVNPIISRVGFPLISSVQHDRARVSAITASTLNMVGALNAPVYVGMALFADPLVRVLFGTEWHGTGHLLSILAVVGYVRAMFSPIRDLILGVGLAQLELRWNLVVLAATVPAILIGSMHGPFWLAICLAATATLLMLPAWYGIYRPLAGIGFAQFMVLVLRPVLLALAGMVPAVLIAREFSLPLIQLAAGALVTAPLYLLLNMLTNRPFVHSMSRLLLVRRA</sequence>
<dbReference type="NCBIfam" id="NF007773">
    <property type="entry name" value="PRK10459.1"/>
    <property type="match status" value="1"/>
</dbReference>
<keyword evidence="4 7" id="KW-0812">Transmembrane</keyword>
<dbReference type="InterPro" id="IPR050833">
    <property type="entry name" value="Poly_Biosynth_Transport"/>
</dbReference>
<dbReference type="Pfam" id="PF13440">
    <property type="entry name" value="Polysacc_synt_3"/>
    <property type="match status" value="1"/>
</dbReference>
<evidence type="ECO:0000256" key="5">
    <source>
        <dbReference type="ARBA" id="ARBA00022989"/>
    </source>
</evidence>
<proteinExistence type="inferred from homology"/>
<gene>
    <name evidence="8" type="primary">wzxC_4</name>
    <name evidence="8" type="ORF">GALL_232020</name>
</gene>
<reference evidence="8" key="1">
    <citation type="submission" date="2016-10" db="EMBL/GenBank/DDBJ databases">
        <title>Sequence of Gallionella enrichment culture.</title>
        <authorList>
            <person name="Poehlein A."/>
            <person name="Muehling M."/>
            <person name="Daniel R."/>
        </authorList>
    </citation>
    <scope>NUCLEOTIDE SEQUENCE</scope>
</reference>
<protein>
    <submittedName>
        <fullName evidence="8">Lipopolysaccharide biosynthesis protein WzxC</fullName>
    </submittedName>
</protein>
<evidence type="ECO:0000256" key="7">
    <source>
        <dbReference type="SAM" id="Phobius"/>
    </source>
</evidence>
<feature type="transmembrane region" description="Helical" evidence="7">
    <location>
        <begin position="325"/>
        <end position="341"/>
    </location>
</feature>
<feature type="transmembrane region" description="Helical" evidence="7">
    <location>
        <begin position="117"/>
        <end position="138"/>
    </location>
</feature>
<comment type="subcellular location">
    <subcellularLocation>
        <location evidence="1">Cell membrane</location>
        <topology evidence="1">Multi-pass membrane protein</topology>
    </subcellularLocation>
</comment>
<keyword evidence="6 7" id="KW-0472">Membrane</keyword>
<organism evidence="8">
    <name type="scientific">mine drainage metagenome</name>
    <dbReference type="NCBI Taxonomy" id="410659"/>
    <lineage>
        <taxon>unclassified sequences</taxon>
        <taxon>metagenomes</taxon>
        <taxon>ecological metagenomes</taxon>
    </lineage>
</organism>
<evidence type="ECO:0000256" key="6">
    <source>
        <dbReference type="ARBA" id="ARBA00023136"/>
    </source>
</evidence>
<feature type="transmembrane region" description="Helical" evidence="7">
    <location>
        <begin position="362"/>
        <end position="379"/>
    </location>
</feature>
<feature type="transmembrane region" description="Helical" evidence="7">
    <location>
        <begin position="47"/>
        <end position="73"/>
    </location>
</feature>
<name>A0A1J5RS89_9ZZZZ</name>
<feature type="transmembrane region" description="Helical" evidence="7">
    <location>
        <begin position="294"/>
        <end position="313"/>
    </location>
</feature>
<feature type="transmembrane region" description="Helical" evidence="7">
    <location>
        <begin position="85"/>
        <end position="111"/>
    </location>
</feature>
<dbReference type="AlphaFoldDB" id="A0A1J5RS89"/>
<feature type="transmembrane region" description="Helical" evidence="7">
    <location>
        <begin position="446"/>
        <end position="468"/>
    </location>
</feature>
<dbReference type="EMBL" id="MLJW01000178">
    <property type="protein sequence ID" value="OIQ94847.1"/>
    <property type="molecule type" value="Genomic_DNA"/>
</dbReference>
<evidence type="ECO:0000256" key="1">
    <source>
        <dbReference type="ARBA" id="ARBA00004651"/>
    </source>
</evidence>
<feature type="transmembrane region" description="Helical" evidence="7">
    <location>
        <begin position="385"/>
        <end position="406"/>
    </location>
</feature>